<dbReference type="FunFam" id="2.10.25.10:FF:000014">
    <property type="entry name" value="Latent-transforming growth factor beta-binding protein 3"/>
    <property type="match status" value="2"/>
</dbReference>
<dbReference type="InterPro" id="IPR018097">
    <property type="entry name" value="EGF_Ca-bd_CS"/>
</dbReference>
<dbReference type="GO" id="GO:0030424">
    <property type="term" value="C:axon"/>
    <property type="evidence" value="ECO:0007669"/>
    <property type="project" value="TreeGrafter"/>
</dbReference>
<comment type="caution">
    <text evidence="21">The sequence shown here is derived from an EMBL/GenBank/DDBJ whole genome shotgun (WGS) entry which is preliminary data.</text>
</comment>
<proteinExistence type="predicted"/>
<dbReference type="PROSITE" id="PS50993">
    <property type="entry name" value="NIDOGEN_G2"/>
    <property type="match status" value="1"/>
</dbReference>
<feature type="domain" description="Ig-like" evidence="19">
    <location>
        <begin position="591"/>
        <end position="673"/>
    </location>
</feature>
<feature type="domain" description="Ig-like" evidence="19">
    <location>
        <begin position="2191"/>
        <end position="2282"/>
    </location>
</feature>
<evidence type="ECO:0000256" key="6">
    <source>
        <dbReference type="ARBA" id="ARBA00022692"/>
    </source>
</evidence>
<evidence type="ECO:0000256" key="9">
    <source>
        <dbReference type="ARBA" id="ARBA00022837"/>
    </source>
</evidence>
<evidence type="ECO:0000313" key="21">
    <source>
        <dbReference type="EMBL" id="KAK3087485.1"/>
    </source>
</evidence>
<dbReference type="InterPro" id="IPR013783">
    <property type="entry name" value="Ig-like_fold"/>
</dbReference>
<keyword evidence="10" id="KW-0130">Cell adhesion</keyword>
<dbReference type="InterPro" id="IPR006605">
    <property type="entry name" value="G2_nidogen/fibulin_G2F"/>
</dbReference>
<feature type="domain" description="Ig-like" evidence="19">
    <location>
        <begin position="2740"/>
        <end position="2823"/>
    </location>
</feature>
<feature type="chain" id="PRO_5041649287" description="Hemicentin-1" evidence="17">
    <location>
        <begin position="18"/>
        <end position="3996"/>
    </location>
</feature>
<dbReference type="Gene3D" id="2.10.25.10">
    <property type="entry name" value="Laminin"/>
    <property type="match status" value="6"/>
</dbReference>
<dbReference type="FunFam" id="2.10.25.10:FF:000240">
    <property type="entry name" value="Vitamin K-dependent protein S"/>
    <property type="match status" value="1"/>
</dbReference>
<dbReference type="Pfam" id="PF07474">
    <property type="entry name" value="G2F"/>
    <property type="match status" value="1"/>
</dbReference>
<evidence type="ECO:0000256" key="15">
    <source>
        <dbReference type="ARBA" id="ARBA00023319"/>
    </source>
</evidence>
<dbReference type="EMBL" id="VSWD01000011">
    <property type="protein sequence ID" value="KAK3087485.1"/>
    <property type="molecule type" value="Genomic_DNA"/>
</dbReference>
<dbReference type="InterPro" id="IPR036383">
    <property type="entry name" value="TSP1_rpt_sf"/>
</dbReference>
<feature type="domain" description="Ig-like" evidence="19">
    <location>
        <begin position="1052"/>
        <end position="1136"/>
    </location>
</feature>
<feature type="domain" description="Ig-like" evidence="19">
    <location>
        <begin position="865"/>
        <end position="951"/>
    </location>
</feature>
<keyword evidence="13 16" id="KW-1015">Disulfide bond</keyword>
<evidence type="ECO:0000259" key="18">
    <source>
        <dbReference type="PROSITE" id="PS50026"/>
    </source>
</evidence>
<evidence type="ECO:0000256" key="7">
    <source>
        <dbReference type="ARBA" id="ARBA00022729"/>
    </source>
</evidence>
<feature type="domain" description="EGF-like" evidence="18">
    <location>
        <begin position="3580"/>
        <end position="3619"/>
    </location>
</feature>
<dbReference type="SMART" id="SM00181">
    <property type="entry name" value="EGF"/>
    <property type="match status" value="7"/>
</dbReference>
<evidence type="ECO:0000256" key="3">
    <source>
        <dbReference type="ARBA" id="ARBA00022525"/>
    </source>
</evidence>
<evidence type="ECO:0000256" key="5">
    <source>
        <dbReference type="ARBA" id="ARBA00022536"/>
    </source>
</evidence>
<evidence type="ECO:0000259" key="20">
    <source>
        <dbReference type="PROSITE" id="PS50993"/>
    </source>
</evidence>
<evidence type="ECO:0000256" key="13">
    <source>
        <dbReference type="ARBA" id="ARBA00023157"/>
    </source>
</evidence>
<sequence>MLSYILLSITIPYLVTSQSDPPVQEGASLAFVFDVTGSMYDDLVQVIDGAREILTTTLKRREKPLADYILVPFHDPDVGPVSVDTDPDDFLRELRGLYVHGGGDCPEMSISAIKVALEVARAYSYIYVFTDARSKDFQLTEDVLSLIQQKQSQVVFVLTGDCGDQNAPGYKAYEKIASTSSGQVFLLKKDQVNQVLNFVKLTVQARKVNLMSIDNPSSTSKVYELPIDNKLQEFTVSVSGANSSIELYNPSGERVTKFNGLTELLDLSNVKIVNFKNPNPGVWRLLTNSDSAHTTRVTGLSSADFNIEFSRKPDRLQRELRPLAGVQTHITINSSGIDYPGQLRNVQLVDLGGIKMMEYPLNRDPRRDHIYTATPFVPPRDFFYVRVVGEDDRGYTLWRTTPTAISPRRPTPPQVFMPPITRGFYDATARVVCAVESAIPYYVQWYRDGVKEGYEQFYQDSSNVTLELPRASTAIEGIYTCNATNMAGYTIRTTFLDITEPPPQIAPPVNVSQLPARDAQLFCNIYSTVPYNVSWYRDNKPITNNRKYQILQNGTLYIRSIELENEGKYTCRAGNEGGFTEEQVYLRVQIPPVAYVKPETQSFVTGQTVNLTCYADGFPMPIFYWLRDGKVIIANDRLIVNNNHLSIGRMVRGDEGEYACTADNVAGEDTAVAVMQYIERPEIVLYKRQVLVASGDSATLTCVAEGIPKPQIRWFKGSLELRRLSYVQISDAGELTILGTQEQDEGDYRCVAENKAGSDSVDVRLTVGAEPRIQNGPFDISADISTNVSLQCEATGKPPPKFYWTKDGSPVVLKGRLSQESTTSGTLYIQALEPGDEGRYTCVAQNQFGMEESSAFLTVTGIVKPLIAYTNPFVNVKEGGNVTLSCVILQGNPTPSVQWQRRNKVLPSNRHFVKKSKGLVTIMDIKERHEGEYTCIANNVAGNSTYIVNINVQVPPRHDITDDIDRQTNFTVVEGEGVILPCSVSGDPRPTITWYKDNSPISPTDYHYFIREDGSLEIFSSSAEDEGKYRCEATNIVGTIDKEIDLNIQVKPVIAGEEVEEYTVIENDTVILTCEVSGRPEPEVSWRKNFVSFQPTSNRYYFGVLGLTIPDVKIMDKGIYECIAGNVAGEDTKVITLNVQIPPMISRDGDTDITVQEGQSTTLNCETQGDPTPAITWKKDNVILDVTDSGHTMTDGGSLILDNVQLTDDGSYTCIATNDAGSSFKDFFVTVQSAPTLPPFLPNVTRIIESNPVIIECPAEGTPTPTILWFKDGVELTGEEIGINFLVDGSLEIFSVTAADEGTYKCVAANIAGEVEHTTNLDVLSEKLRYNQNKIKGVVPPKLEGGTSRSEVMKIVTNNTAVLHCPIGGDPTPQITWYKNGEEVQEDSRISVSPDGKNLTILQALVDDTARYRCEATNVAGKTEMTFDLDIYVPPKIDVGSVSPGNLSVIIGSSLLINCPVTGIPPPQITWFKDGVIVSPILDPNLRTFGNGQRLEVVSARVTDAGRYTCKGDNPAGSTEENFNVAVYVPPSVEKPGEIDIPEVVKDNTLQITCPASGKPPPTITWFKGNQPIKVNSTKYLLLNDGWMLEISAASTEDSTRFTCRAQNEAGLSEKAFDVSVLVPPKIIRASTEPNARVVVNRTLVLNCPVEGIPPPQITWYKNDVILDVSLNRRYEILSSGRQLRVQTSQLSDTGLFTCEARNKAGEDRVDYDVQVQIPTKIDEFATNTSPKVMVNSTLTVFCPATGVPPPTIRWLKDGVGLDLQTMPNINISPDGKQLTIREAQVVNSGQYTCKATNDAGKSELGFDIFVEVPPTIPHDTTNLSPKVIAGQSKTLYCPATGVPEPEITWLKNGQPIDYEEETSIRVQAGGKELYVYSAKVEDGGFYTCVASNPAGVSQLEFDLEVQVPPKIDQSAYDKLTKINKGHSTLLNCPATGLPPPDIKWFKDNQPLVLGDRMSLLTGGLQLKIDNADVSDTARYSCKATNPAGETTANMDLSVLVPPSIDESNVVYFPRVRQNRTVVLECPVSGVPEPTVKWLINNLPVRESDRISLQNRNRQLEIYRAQVEDSAIYMCIAENEAGELRRKFTLEVQVPARIITELASPNKLVVDQNQTINIDCPVEGIPNPTILWSKDKVPLLDVSYRNLRVINGDQRLEISNAQVEDADTYQCSVTNVAGQDKREFKLEVHVPPIIDRSGVLEMYTVIERGVVSMECITVGIPEPIIRWMKNDNIIELSENPHIRILNGGQTFQVLSAQRSDTAKYTCQAENEAGVAKKHYNLTVHVSPTINARRMEEKSVIVNQELVLNCPAEGIPDPKIIWMRQGQMIPRYGNPGVRISNNGRQLRVINAQILDAGDYSCTATNVAGNASIGFSVTVLVSPTIDDGPTRSVGIVNNRVVLQCSSIGKPRPTVTWTKDGSFFPTSSLRHKMLRRGSIEFSSVRLEDAGTYICNASNKAGSTSRQIELDVQVPPQVIGPKQMSITGLPGQTYLLPCNIGGTPQPTIYWQKGADIVLNNRVFENGTLELHAVDERDSGIYICLAQNNAGYATTQVKFNVQVAPIISVTRTQVTVRQSRNIFLECRAAGEPKPKITWLKDGEELPSNNYRIRKSISGWLFVLYTTLDDAGVYTCIASNDAGSDTMDITLTVQVPPSIEKRNEILTGTLGSTFEIRCNATGVPMPQFDWLVNGRQISPGGRFRMDSGSLFITDLKAEDTGTYTCTASNILGSDSMSRTLRVPVPPVIIEAPRSQEVVISGRIRLQCRADGTPTPTITWTRNGENIRSRFSINGISELVIPSAAKGDAGLYTCVAENNAGVDTASATVLLKLPPRVTVPNSDSVVSIAGMVILQCSVRGDPLPDITWTKDGRAVEESDRIQILSNGSLVIYQSTSSDAGKYVCVASNEAGTSEGVAQLFVHEPPRFKVEPVNVRTDLGNTVIMNCVAEGQPEPKITWQREWNEIVPDGRISILPNNSLRIIATQVTDGGLYSCMAANRLGITIVEANVTVVVHGRYSNWTEWDICSATCGQGVRFRYRVCNNPAPLNGGRTCIGLDLESSPCNAQDCPVDGEWGNWESWGECSLSCERGERIRNRACNNPPAQFGGNPCRGDSQELEFCNDFPCPVHGNWGGWSIWSSCSVTCGEGTQERLRYCDSPAAAHGGRPCPGEGTENKDCRARQCFVDGGWGQWLSWSPCSRSCGGGSRTRLRRCDNPIPRFGGALCSGRDMQKDFCNPEPCPVHGNWSPWNLWGDCSVSCGGGLRKRFRTCTNPAPSPNGRSCPGPSEGVEPCSQNRCPVDGNWGEWSSWTECSQTCGDGQRSRQRICNVPLFGGRNCVGDTRQVADCNLQPCSRLPSKASGNVVGFINGIDISEGIFTATLTPTEDGSATNVSAVIKQIPPTVAKYFQHLVSLLNPIYWTTAQEIGGAMNGFSLTDGTFSREVQVEYATGEILKMSQYASGLDENGVLQVDIIVRGSAPEFRPSDTISLSPYRENYIQTGEGSIYAHSTRLFRVQGHPLPYAWNHTITYENDVVMPYLVQTLQTRGIRTKVNGDTIKMDLQAFITPASPSNQCPNGFTLDVDGLYCSDVDECTSSRPCSHFCHNSPGKFACSCPTGFILGMNGKTCQDVDECAVNNGDCEQSQECINSEGSYRCVAVCGVGYRRGRGDMACMDIDECIETPEVCGQFCQNTQGSYKCSCPEGFKVKSNGKCTDINECTEGVARCSHACKNSIGSYTCACPPGYRLNGQFACFDMDECTEGTHRCTSDQTCINSDGSYKCVTTCQRGYELVEGVCKDVNECVEDSEICQHNCTNTVGSYKCSCPPGYKVSRSGRRCIDINECIEQSINCGPEKMCFNKRGDFSCIEIPCPTNYKRDPLTNYCVLECVDAELPCPPGAQYADVIEFRTLALPSGILAQQNLIRLTAYNHRDVKLPKTDFQIIENDPKISFQIKPESGTGILYTLQPLEDRETYQIKVQAKSFDNAEEFLKYQTTFIVYISVAAYPY</sequence>
<name>A0AA88XLA4_PINIB</name>
<dbReference type="SUPFAM" id="SSF48726">
    <property type="entry name" value="Immunoglobulin"/>
    <property type="match status" value="28"/>
</dbReference>
<dbReference type="PROSITE" id="PS01187">
    <property type="entry name" value="EGF_CA"/>
    <property type="match status" value="3"/>
</dbReference>
<evidence type="ECO:0000256" key="16">
    <source>
        <dbReference type="PROSITE-ProRule" id="PRU00076"/>
    </source>
</evidence>
<dbReference type="InterPro" id="IPR000152">
    <property type="entry name" value="EGF-type_Asp/Asn_hydroxyl_site"/>
</dbReference>
<feature type="domain" description="Ig-like" evidence="19">
    <location>
        <begin position="1530"/>
        <end position="1620"/>
    </location>
</feature>
<evidence type="ECO:0000313" key="22">
    <source>
        <dbReference type="Proteomes" id="UP001186944"/>
    </source>
</evidence>
<feature type="domain" description="Ig-like" evidence="19">
    <location>
        <begin position="1910"/>
        <end position="1998"/>
    </location>
</feature>
<dbReference type="FunFam" id="2.60.40.10:FF:000186">
    <property type="entry name" value="Hemicentin 1"/>
    <property type="match status" value="1"/>
</dbReference>
<dbReference type="InterPro" id="IPR000742">
    <property type="entry name" value="EGF"/>
</dbReference>
<dbReference type="PANTHER" id="PTHR10075">
    <property type="entry name" value="BASIGIN RELATED"/>
    <property type="match status" value="1"/>
</dbReference>
<dbReference type="SUPFAM" id="SSF82895">
    <property type="entry name" value="TSP-1 type 1 repeat"/>
    <property type="match status" value="6"/>
</dbReference>
<dbReference type="PROSITE" id="PS50026">
    <property type="entry name" value="EGF_3"/>
    <property type="match status" value="3"/>
</dbReference>
<evidence type="ECO:0008006" key="23">
    <source>
        <dbReference type="Google" id="ProtNLM"/>
    </source>
</evidence>
<dbReference type="InterPro" id="IPR056861">
    <property type="entry name" value="HMCN1-like_VWA"/>
</dbReference>
<feature type="domain" description="Ig-like" evidence="19">
    <location>
        <begin position="681"/>
        <end position="766"/>
    </location>
</feature>
<keyword evidence="7 17" id="KW-0732">Signal</keyword>
<reference evidence="21" key="1">
    <citation type="submission" date="2019-08" db="EMBL/GenBank/DDBJ databases">
        <title>The improved chromosome-level genome for the pearl oyster Pinctada fucata martensii using PacBio sequencing and Hi-C.</title>
        <authorList>
            <person name="Zheng Z."/>
        </authorList>
    </citation>
    <scope>NUCLEOTIDE SEQUENCE</scope>
    <source>
        <strain evidence="21">ZZ-2019</strain>
        <tissue evidence="21">Adductor muscle</tissue>
    </source>
</reference>
<comment type="caution">
    <text evidence="16">Lacks conserved residue(s) required for the propagation of feature annotation.</text>
</comment>
<dbReference type="InterPro" id="IPR009030">
    <property type="entry name" value="Growth_fac_rcpt_cys_sf"/>
</dbReference>
<dbReference type="PROSITE" id="PS00010">
    <property type="entry name" value="ASX_HYDROXYL"/>
    <property type="match status" value="3"/>
</dbReference>
<evidence type="ECO:0000256" key="10">
    <source>
        <dbReference type="ARBA" id="ARBA00022889"/>
    </source>
</evidence>
<dbReference type="Pfam" id="PF25106">
    <property type="entry name" value="VWA_4"/>
    <property type="match status" value="1"/>
</dbReference>
<dbReference type="InterPro" id="IPR007110">
    <property type="entry name" value="Ig-like_dom"/>
</dbReference>
<dbReference type="FunFam" id="2.20.100.10:FF:000001">
    <property type="entry name" value="semaphorin-5A isoform X1"/>
    <property type="match status" value="2"/>
</dbReference>
<dbReference type="Pfam" id="PF07679">
    <property type="entry name" value="I-set"/>
    <property type="match status" value="23"/>
</dbReference>
<feature type="domain" description="Ig-like" evidence="19">
    <location>
        <begin position="1235"/>
        <end position="1322"/>
    </location>
</feature>
<dbReference type="InterPro" id="IPR013098">
    <property type="entry name" value="Ig_I-set"/>
</dbReference>
<dbReference type="SMART" id="SM00209">
    <property type="entry name" value="TSP1"/>
    <property type="match status" value="6"/>
</dbReference>
<feature type="domain" description="Ig-like" evidence="19">
    <location>
        <begin position="1142"/>
        <end position="1230"/>
    </location>
</feature>
<keyword evidence="15" id="KW-0393">Immunoglobulin domain</keyword>
<dbReference type="FunFam" id="2.20.100.10:FF:000007">
    <property type="entry name" value="Thrombospondin 1"/>
    <property type="match status" value="3"/>
</dbReference>
<dbReference type="SMART" id="SM00408">
    <property type="entry name" value="IGc2"/>
    <property type="match status" value="28"/>
</dbReference>
<dbReference type="Proteomes" id="UP001186944">
    <property type="component" value="Unassembled WGS sequence"/>
</dbReference>
<feature type="domain" description="Ig-like" evidence="19">
    <location>
        <begin position="2003"/>
        <end position="2091"/>
    </location>
</feature>
<evidence type="ECO:0000256" key="8">
    <source>
        <dbReference type="ARBA" id="ARBA00022737"/>
    </source>
</evidence>
<dbReference type="InterPro" id="IPR026823">
    <property type="entry name" value="cEGF"/>
</dbReference>
<dbReference type="GO" id="GO:0007156">
    <property type="term" value="P:homophilic cell adhesion via plasma membrane adhesion molecules"/>
    <property type="evidence" value="ECO:0007669"/>
    <property type="project" value="TreeGrafter"/>
</dbReference>
<dbReference type="Pfam" id="PF23560">
    <property type="entry name" value="GBD_Hemicentin"/>
    <property type="match status" value="1"/>
</dbReference>
<feature type="domain" description="Nidogen G2 beta-barrel" evidence="20">
    <location>
        <begin position="3347"/>
        <end position="3568"/>
    </location>
</feature>
<dbReference type="InterPro" id="IPR049883">
    <property type="entry name" value="NOTCH1_EGF-like"/>
</dbReference>
<dbReference type="CDD" id="cd00198">
    <property type="entry name" value="vWFA"/>
    <property type="match status" value="1"/>
</dbReference>
<dbReference type="SMART" id="SM00406">
    <property type="entry name" value="IGv"/>
    <property type="match status" value="13"/>
</dbReference>
<feature type="domain" description="EGF-like" evidence="18">
    <location>
        <begin position="3788"/>
        <end position="3824"/>
    </location>
</feature>
<feature type="domain" description="Ig-like" evidence="19">
    <location>
        <begin position="2095"/>
        <end position="2187"/>
    </location>
</feature>
<keyword evidence="14" id="KW-0325">Glycoprotein</keyword>
<protein>
    <recommendedName>
        <fullName evidence="23">Hemicentin-1</fullName>
    </recommendedName>
</protein>
<evidence type="ECO:0000256" key="12">
    <source>
        <dbReference type="ARBA" id="ARBA00023136"/>
    </source>
</evidence>
<dbReference type="FunFam" id="2.20.100.10:FF:000067">
    <property type="entry name" value="Hemicentin 1"/>
    <property type="match status" value="1"/>
</dbReference>
<evidence type="ECO:0000256" key="14">
    <source>
        <dbReference type="ARBA" id="ARBA00023180"/>
    </source>
</evidence>
<dbReference type="InterPro" id="IPR001881">
    <property type="entry name" value="EGF-like_Ca-bd_dom"/>
</dbReference>
<feature type="domain" description="Ig-like" evidence="19">
    <location>
        <begin position="771"/>
        <end position="858"/>
    </location>
</feature>
<keyword evidence="5 16" id="KW-0245">EGF-like domain</keyword>
<evidence type="ECO:0000256" key="1">
    <source>
        <dbReference type="ARBA" id="ARBA00004167"/>
    </source>
</evidence>
<keyword evidence="3" id="KW-0964">Secreted</keyword>
<evidence type="ECO:0000256" key="2">
    <source>
        <dbReference type="ARBA" id="ARBA00004498"/>
    </source>
</evidence>
<dbReference type="FunFam" id="2.60.40.10:FF:000004">
    <property type="entry name" value="DCC isoform 1"/>
    <property type="match status" value="1"/>
</dbReference>
<keyword evidence="11" id="KW-1133">Transmembrane helix</keyword>
<dbReference type="SUPFAM" id="SSF53300">
    <property type="entry name" value="vWA-like"/>
    <property type="match status" value="1"/>
</dbReference>
<comment type="subcellular location">
    <subcellularLocation>
        <location evidence="1">Membrane</location>
        <topology evidence="1">Single-pass membrane protein</topology>
    </subcellularLocation>
    <subcellularLocation>
        <location evidence="2">Secreted</location>
        <location evidence="2">Extracellular space</location>
        <location evidence="2">Extracellular matrix</location>
    </subcellularLocation>
</comment>
<dbReference type="SMART" id="SM00179">
    <property type="entry name" value="EGF_CA"/>
    <property type="match status" value="7"/>
</dbReference>
<feature type="domain" description="EGF-like" evidence="18">
    <location>
        <begin position="3705"/>
        <end position="3740"/>
    </location>
</feature>
<keyword evidence="12" id="KW-0472">Membrane</keyword>
<dbReference type="FunFam" id="2.60.40.10:FF:000017">
    <property type="entry name" value="Down syndrome cell adhesion molecule b"/>
    <property type="match status" value="1"/>
</dbReference>
<feature type="signal peptide" evidence="17">
    <location>
        <begin position="1"/>
        <end position="17"/>
    </location>
</feature>
<dbReference type="Pfam" id="PF00090">
    <property type="entry name" value="TSP_1"/>
    <property type="match status" value="6"/>
</dbReference>
<feature type="domain" description="Ig-like" evidence="19">
    <location>
        <begin position="501"/>
        <end position="587"/>
    </location>
</feature>
<keyword evidence="6" id="KW-0812">Transmembrane</keyword>
<dbReference type="InterPro" id="IPR036179">
    <property type="entry name" value="Ig-like_dom_sf"/>
</dbReference>
<dbReference type="PANTHER" id="PTHR10075:SF103">
    <property type="entry name" value="ROUNDABOUT HOMOLOG 4"/>
    <property type="match status" value="1"/>
</dbReference>
<dbReference type="Pfam" id="PF13927">
    <property type="entry name" value="Ig_3"/>
    <property type="match status" value="4"/>
</dbReference>
<dbReference type="FunFam" id="2.60.40.10:FF:000503">
    <property type="entry name" value="Hemicentin 1"/>
    <property type="match status" value="1"/>
</dbReference>
<dbReference type="Gene3D" id="2.20.100.10">
    <property type="entry name" value="Thrombospondin type-1 (TSP1) repeat"/>
    <property type="match status" value="5"/>
</dbReference>
<dbReference type="InterPro" id="IPR003598">
    <property type="entry name" value="Ig_sub2"/>
</dbReference>
<feature type="domain" description="Ig-like" evidence="19">
    <location>
        <begin position="2651"/>
        <end position="2737"/>
    </location>
</feature>
<dbReference type="InterPro" id="IPR000884">
    <property type="entry name" value="TSP1_rpt"/>
</dbReference>
<feature type="domain" description="Ig-like" evidence="19">
    <location>
        <begin position="1341"/>
        <end position="1426"/>
    </location>
</feature>
<dbReference type="SMART" id="SM00682">
    <property type="entry name" value="G2F"/>
    <property type="match status" value="1"/>
</dbReference>
<organism evidence="21 22">
    <name type="scientific">Pinctada imbricata</name>
    <name type="common">Atlantic pearl-oyster</name>
    <name type="synonym">Pinctada martensii</name>
    <dbReference type="NCBI Taxonomy" id="66713"/>
    <lineage>
        <taxon>Eukaryota</taxon>
        <taxon>Metazoa</taxon>
        <taxon>Spiralia</taxon>
        <taxon>Lophotrochozoa</taxon>
        <taxon>Mollusca</taxon>
        <taxon>Bivalvia</taxon>
        <taxon>Autobranchia</taxon>
        <taxon>Pteriomorphia</taxon>
        <taxon>Pterioida</taxon>
        <taxon>Pterioidea</taxon>
        <taxon>Pteriidae</taxon>
        <taxon>Pinctada</taxon>
    </lineage>
</organism>
<feature type="domain" description="Ig-like" evidence="19">
    <location>
        <begin position="2560"/>
        <end position="2646"/>
    </location>
</feature>
<gene>
    <name evidence="21" type="ORF">FSP39_006555</name>
</gene>
<dbReference type="InterPro" id="IPR036465">
    <property type="entry name" value="vWFA_dom_sf"/>
</dbReference>
<dbReference type="Pfam" id="PF12662">
    <property type="entry name" value="cEGF"/>
    <property type="match status" value="2"/>
</dbReference>
<feature type="domain" description="Ig-like" evidence="19">
    <location>
        <begin position="1435"/>
        <end position="1526"/>
    </location>
</feature>
<feature type="domain" description="Ig-like" evidence="19">
    <location>
        <begin position="1815"/>
        <end position="1905"/>
    </location>
</feature>
<feature type="domain" description="Ig-like" evidence="19">
    <location>
        <begin position="2828"/>
        <end position="2910"/>
    </location>
</feature>
<dbReference type="Gene3D" id="2.60.40.10">
    <property type="entry name" value="Immunoglobulins"/>
    <property type="match status" value="28"/>
</dbReference>
<dbReference type="GO" id="GO:0005886">
    <property type="term" value="C:plasma membrane"/>
    <property type="evidence" value="ECO:0007669"/>
    <property type="project" value="TreeGrafter"/>
</dbReference>
<feature type="domain" description="Ig-like" evidence="19">
    <location>
        <begin position="413"/>
        <end position="499"/>
    </location>
</feature>
<dbReference type="CDD" id="cd00096">
    <property type="entry name" value="Ig"/>
    <property type="match status" value="7"/>
</dbReference>
<dbReference type="GO" id="GO:0007411">
    <property type="term" value="P:axon guidance"/>
    <property type="evidence" value="ECO:0007669"/>
    <property type="project" value="TreeGrafter"/>
</dbReference>
<dbReference type="SUPFAM" id="SSF57184">
    <property type="entry name" value="Growth factor receptor domain"/>
    <property type="match status" value="3"/>
</dbReference>
<keyword evidence="22" id="KW-1185">Reference proteome</keyword>
<feature type="domain" description="Ig-like" evidence="19">
    <location>
        <begin position="2472"/>
        <end position="2555"/>
    </location>
</feature>
<dbReference type="GO" id="GO:0005509">
    <property type="term" value="F:calcium ion binding"/>
    <property type="evidence" value="ECO:0007669"/>
    <property type="project" value="InterPro"/>
</dbReference>
<feature type="domain" description="Ig-like" evidence="19">
    <location>
        <begin position="2287"/>
        <end position="2376"/>
    </location>
</feature>
<feature type="disulfide bond" evidence="16">
    <location>
        <begin position="3584"/>
        <end position="3594"/>
    </location>
</feature>
<dbReference type="PROSITE" id="PS50835">
    <property type="entry name" value="IG_LIKE"/>
    <property type="match status" value="28"/>
</dbReference>
<dbReference type="PROSITE" id="PS01186">
    <property type="entry name" value="EGF_2"/>
    <property type="match status" value="2"/>
</dbReference>
<feature type="domain" description="Ig-like" evidence="19">
    <location>
        <begin position="2381"/>
        <end position="2467"/>
    </location>
</feature>
<dbReference type="Gene3D" id="2.40.155.10">
    <property type="entry name" value="Green fluorescent protein"/>
    <property type="match status" value="1"/>
</dbReference>
<evidence type="ECO:0000256" key="4">
    <source>
        <dbReference type="ARBA" id="ARBA00022530"/>
    </source>
</evidence>
<dbReference type="PROSITE" id="PS50092">
    <property type="entry name" value="TSP1"/>
    <property type="match status" value="6"/>
</dbReference>
<dbReference type="GO" id="GO:0098632">
    <property type="term" value="F:cell-cell adhesion mediator activity"/>
    <property type="evidence" value="ECO:0007669"/>
    <property type="project" value="TreeGrafter"/>
</dbReference>
<evidence type="ECO:0000259" key="19">
    <source>
        <dbReference type="PROSITE" id="PS50835"/>
    </source>
</evidence>
<dbReference type="InterPro" id="IPR056475">
    <property type="entry name" value="GBD_Hemicentin/VWA7"/>
</dbReference>
<keyword evidence="8" id="KW-0677">Repeat</keyword>
<dbReference type="InterPro" id="IPR009017">
    <property type="entry name" value="GFP"/>
</dbReference>
<dbReference type="FunFam" id="2.60.40.10:FF:000130">
    <property type="entry name" value="Hemicentin 1"/>
    <property type="match status" value="12"/>
</dbReference>
<keyword evidence="4" id="KW-0272">Extracellular matrix</keyword>
<feature type="domain" description="Ig-like" evidence="19">
    <location>
        <begin position="1625"/>
        <end position="1717"/>
    </location>
</feature>
<feature type="domain" description="Ig-like" evidence="19">
    <location>
        <begin position="1719"/>
        <end position="1806"/>
    </location>
</feature>
<keyword evidence="9" id="KW-0106">Calcium</keyword>
<dbReference type="GO" id="GO:0070593">
    <property type="term" value="P:dendrite self-avoidance"/>
    <property type="evidence" value="ECO:0007669"/>
    <property type="project" value="TreeGrafter"/>
</dbReference>
<feature type="domain" description="Ig-like" evidence="19">
    <location>
        <begin position="2918"/>
        <end position="3003"/>
    </location>
</feature>
<dbReference type="InterPro" id="IPR003599">
    <property type="entry name" value="Ig_sub"/>
</dbReference>
<dbReference type="InterPro" id="IPR013106">
    <property type="entry name" value="Ig_V-set"/>
</dbReference>
<evidence type="ECO:0000256" key="11">
    <source>
        <dbReference type="ARBA" id="ARBA00022989"/>
    </source>
</evidence>
<dbReference type="Pfam" id="PF07645">
    <property type="entry name" value="EGF_CA"/>
    <property type="match status" value="3"/>
</dbReference>
<dbReference type="FunFam" id="2.10.25.10:FF:000352">
    <property type="entry name" value="Hemicentin 1"/>
    <property type="match status" value="1"/>
</dbReference>
<feature type="domain" description="Ig-like" evidence="19">
    <location>
        <begin position="956"/>
        <end position="1047"/>
    </location>
</feature>
<dbReference type="CDD" id="cd00054">
    <property type="entry name" value="EGF_CA"/>
    <property type="match status" value="6"/>
</dbReference>
<evidence type="ECO:0000256" key="17">
    <source>
        <dbReference type="SAM" id="SignalP"/>
    </source>
</evidence>
<dbReference type="FunFam" id="2.60.40.10:FF:000032">
    <property type="entry name" value="palladin isoform X1"/>
    <property type="match status" value="8"/>
</dbReference>
<accession>A0AA88XLA4</accession>
<dbReference type="SUPFAM" id="SSF54511">
    <property type="entry name" value="GFP-like"/>
    <property type="match status" value="1"/>
</dbReference>
<dbReference type="Gene3D" id="3.40.50.410">
    <property type="entry name" value="von Willebrand factor, type A domain"/>
    <property type="match status" value="1"/>
</dbReference>
<dbReference type="SMART" id="SM00409">
    <property type="entry name" value="IG"/>
    <property type="match status" value="28"/>
</dbReference>